<evidence type="ECO:0000259" key="1">
    <source>
        <dbReference type="Pfam" id="PF00370"/>
    </source>
</evidence>
<protein>
    <submittedName>
        <fullName evidence="3">Carbohydrate kinase of FGGY family protein</fullName>
    </submittedName>
    <submittedName>
        <fullName evidence="2">FGGY family of carbohydrate kinases, N-terminal domain</fullName>
    </submittedName>
</protein>
<feature type="domain" description="Carbohydrate kinase FGGY N-terminal" evidence="1">
    <location>
        <begin position="8"/>
        <end position="71"/>
    </location>
</feature>
<dbReference type="EMBL" id="FMYT01000003">
    <property type="protein sequence ID" value="SDC22853.1"/>
    <property type="molecule type" value="Genomic_DNA"/>
</dbReference>
<gene>
    <name evidence="3" type="ORF">BY453_13213</name>
    <name evidence="2" type="ORF">SAMN04488597_103146</name>
</gene>
<dbReference type="Pfam" id="PF00370">
    <property type="entry name" value="FGGY_N"/>
    <property type="match status" value="1"/>
</dbReference>
<organism evidence="2 5">
    <name type="scientific">Halanaerobium congolense</name>
    <dbReference type="NCBI Taxonomy" id="54121"/>
    <lineage>
        <taxon>Bacteria</taxon>
        <taxon>Bacillati</taxon>
        <taxon>Bacillota</taxon>
        <taxon>Clostridia</taxon>
        <taxon>Halanaerobiales</taxon>
        <taxon>Halanaerobiaceae</taxon>
        <taxon>Halanaerobium</taxon>
    </lineage>
</organism>
<evidence type="ECO:0000313" key="5">
    <source>
        <dbReference type="Proteomes" id="UP000324896"/>
    </source>
</evidence>
<reference evidence="2 5" key="1">
    <citation type="submission" date="2016-10" db="EMBL/GenBank/DDBJ databases">
        <authorList>
            <person name="Varghese N."/>
            <person name="Submissions S."/>
        </authorList>
    </citation>
    <scope>NUCLEOTIDE SEQUENCE [LARGE SCALE GENOMIC DNA]</scope>
    <source>
        <strain evidence="2 5">WG10</strain>
    </source>
</reference>
<dbReference type="GO" id="GO:0016301">
    <property type="term" value="F:kinase activity"/>
    <property type="evidence" value="ECO:0007669"/>
    <property type="project" value="UniProtKB-KW"/>
</dbReference>
<dbReference type="Proteomes" id="UP000295758">
    <property type="component" value="Unassembled WGS sequence"/>
</dbReference>
<dbReference type="EMBL" id="SOAA01000032">
    <property type="protein sequence ID" value="TDS26790.1"/>
    <property type="molecule type" value="Genomic_DNA"/>
</dbReference>
<dbReference type="Proteomes" id="UP000324896">
    <property type="component" value="Unassembled WGS sequence"/>
</dbReference>
<dbReference type="InterPro" id="IPR043129">
    <property type="entry name" value="ATPase_NBD"/>
</dbReference>
<dbReference type="AlphaFoldDB" id="A0A1G6JVW2"/>
<dbReference type="GO" id="GO:0005975">
    <property type="term" value="P:carbohydrate metabolic process"/>
    <property type="evidence" value="ECO:0007669"/>
    <property type="project" value="InterPro"/>
</dbReference>
<accession>A0A1G6JVW2</accession>
<evidence type="ECO:0000313" key="3">
    <source>
        <dbReference type="EMBL" id="TDS26790.1"/>
    </source>
</evidence>
<dbReference type="InterPro" id="IPR018484">
    <property type="entry name" value="FGGY_N"/>
</dbReference>
<name>A0A1G6JVW2_9FIRM</name>
<evidence type="ECO:0000313" key="4">
    <source>
        <dbReference type="Proteomes" id="UP000295758"/>
    </source>
</evidence>
<proteinExistence type="predicted"/>
<dbReference type="Gene3D" id="3.30.420.40">
    <property type="match status" value="1"/>
</dbReference>
<sequence length="98" mass="11212">MSKMKLFAGLDIGTDGARIDVLTGDLELKYENSINYELLSPRQGWAEQDPDQIFDVVNNLLTDVVENFGQEDLYIVFCSFQIKFIHAIIVYEILLSSY</sequence>
<dbReference type="SUPFAM" id="SSF53067">
    <property type="entry name" value="Actin-like ATPase domain"/>
    <property type="match status" value="1"/>
</dbReference>
<keyword evidence="2" id="KW-0808">Transferase</keyword>
<keyword evidence="2" id="KW-0418">Kinase</keyword>
<reference evidence="3 4" key="2">
    <citation type="submission" date="2019-03" db="EMBL/GenBank/DDBJ databases">
        <title>Deep subsurface shale carbon reservoir microbial communities from Ohio and West Virginia, USA.</title>
        <authorList>
            <person name="Wrighton K."/>
        </authorList>
    </citation>
    <scope>NUCLEOTIDE SEQUENCE [LARGE SCALE GENOMIC DNA]</scope>
    <source>
        <strain evidence="3 4">UTICA-S4D12</strain>
    </source>
</reference>
<evidence type="ECO:0000313" key="2">
    <source>
        <dbReference type="EMBL" id="SDC22853.1"/>
    </source>
</evidence>